<feature type="signal peptide" evidence="12">
    <location>
        <begin position="1"/>
        <end position="16"/>
    </location>
</feature>
<dbReference type="SUPFAM" id="SSF63887">
    <property type="entry name" value="P-domain of calnexin/calreticulin"/>
    <property type="match status" value="1"/>
</dbReference>
<dbReference type="GO" id="GO:0006457">
    <property type="term" value="P:protein folding"/>
    <property type="evidence" value="ECO:0007669"/>
    <property type="project" value="InterPro"/>
</dbReference>
<dbReference type="FunFam" id="2.60.120.200:FF:000018">
    <property type="entry name" value="Calreticulin 1b"/>
    <property type="match status" value="1"/>
</dbReference>
<evidence type="ECO:0000256" key="4">
    <source>
        <dbReference type="ARBA" id="ARBA00022729"/>
    </source>
</evidence>
<keyword evidence="4 12" id="KW-0732">Signal</keyword>
<dbReference type="GO" id="GO:0051082">
    <property type="term" value="F:unfolded protein binding"/>
    <property type="evidence" value="ECO:0007669"/>
    <property type="project" value="InterPro"/>
</dbReference>
<evidence type="ECO:0000313" key="15">
    <source>
        <dbReference type="EMBL" id="ETO28222.1"/>
    </source>
</evidence>
<evidence type="ECO:0000256" key="6">
    <source>
        <dbReference type="ARBA" id="ARBA00022737"/>
    </source>
</evidence>
<evidence type="ECO:0000256" key="12">
    <source>
        <dbReference type="RuleBase" id="RU362126"/>
    </source>
</evidence>
<keyword evidence="13" id="KW-0175">Coiled coil</keyword>
<feature type="chain" id="PRO_5004976070" description="Calreticulin" evidence="12">
    <location>
        <begin position="17"/>
        <end position="799"/>
    </location>
</feature>
<name>X6NSA4_RETFI</name>
<evidence type="ECO:0000256" key="1">
    <source>
        <dbReference type="ARBA" id="ARBA00004319"/>
    </source>
</evidence>
<evidence type="ECO:0000256" key="9">
    <source>
        <dbReference type="ARBA" id="ARBA00022837"/>
    </source>
</evidence>
<comment type="similarity">
    <text evidence="2 12">Belongs to the calreticulin family.</text>
</comment>
<dbReference type="PANTHER" id="PTHR11073:SF2">
    <property type="entry name" value="CALRETICULIN"/>
    <property type="match status" value="1"/>
</dbReference>
<keyword evidence="10 12" id="KW-0143">Chaperone</keyword>
<dbReference type="InterPro" id="IPR001580">
    <property type="entry name" value="Calret/calnex"/>
</dbReference>
<evidence type="ECO:0000256" key="7">
    <source>
        <dbReference type="ARBA" id="ARBA00022824"/>
    </source>
</evidence>
<dbReference type="InterPro" id="IPR013320">
    <property type="entry name" value="ConA-like_dom_sf"/>
</dbReference>
<dbReference type="OrthoDB" id="1938156at2759"/>
<evidence type="ECO:0000256" key="13">
    <source>
        <dbReference type="SAM" id="Coils"/>
    </source>
</evidence>
<evidence type="ECO:0000256" key="5">
    <source>
        <dbReference type="ARBA" id="ARBA00022734"/>
    </source>
</evidence>
<evidence type="ECO:0008006" key="17">
    <source>
        <dbReference type="Google" id="ProtNLM"/>
    </source>
</evidence>
<dbReference type="EMBL" id="ASPP01006793">
    <property type="protein sequence ID" value="ETO28222.1"/>
    <property type="molecule type" value="Genomic_DNA"/>
</dbReference>
<keyword evidence="8" id="KW-0862">Zinc</keyword>
<dbReference type="FunFam" id="2.10.250.10:FF:000002">
    <property type="entry name" value="Calreticulin"/>
    <property type="match status" value="1"/>
</dbReference>
<evidence type="ECO:0000256" key="2">
    <source>
        <dbReference type="ARBA" id="ARBA00010983"/>
    </source>
</evidence>
<dbReference type="GO" id="GO:0005509">
    <property type="term" value="F:calcium ion binding"/>
    <property type="evidence" value="ECO:0007669"/>
    <property type="project" value="InterPro"/>
</dbReference>
<dbReference type="InterPro" id="IPR009033">
    <property type="entry name" value="Calreticulin/calnexin_P_dom_sf"/>
</dbReference>
<dbReference type="InterPro" id="IPR018124">
    <property type="entry name" value="Calret/calnex_CS"/>
</dbReference>
<comment type="subcellular location">
    <subcellularLocation>
        <location evidence="1">Endoplasmic reticulum lumen</location>
    </subcellularLocation>
</comment>
<proteinExistence type="inferred from homology"/>
<evidence type="ECO:0000256" key="8">
    <source>
        <dbReference type="ARBA" id="ARBA00022833"/>
    </source>
</evidence>
<keyword evidence="9" id="KW-0106">Calcium</keyword>
<keyword evidence="6" id="KW-0677">Repeat</keyword>
<keyword evidence="11" id="KW-1015">Disulfide bond</keyword>
<dbReference type="SUPFAM" id="SSF49899">
    <property type="entry name" value="Concanavalin A-like lectins/glucanases"/>
    <property type="match status" value="1"/>
</dbReference>
<dbReference type="Gene3D" id="2.60.120.200">
    <property type="match status" value="2"/>
</dbReference>
<evidence type="ECO:0000313" key="16">
    <source>
        <dbReference type="Proteomes" id="UP000023152"/>
    </source>
</evidence>
<feature type="compositionally biased region" description="Basic and acidic residues" evidence="14">
    <location>
        <begin position="252"/>
        <end position="275"/>
    </location>
</feature>
<feature type="compositionally biased region" description="Basic and acidic residues" evidence="14">
    <location>
        <begin position="788"/>
        <end position="799"/>
    </location>
</feature>
<dbReference type="GO" id="GO:0005789">
    <property type="term" value="C:endoplasmic reticulum membrane"/>
    <property type="evidence" value="ECO:0007669"/>
    <property type="project" value="TreeGrafter"/>
</dbReference>
<dbReference type="SUPFAM" id="SSF52540">
    <property type="entry name" value="P-loop containing nucleoside triphosphate hydrolases"/>
    <property type="match status" value="1"/>
</dbReference>
<keyword evidence="16" id="KW-1185">Reference proteome</keyword>
<dbReference type="GO" id="GO:0005788">
    <property type="term" value="C:endoplasmic reticulum lumen"/>
    <property type="evidence" value="ECO:0007669"/>
    <property type="project" value="UniProtKB-SubCell"/>
</dbReference>
<dbReference type="Pfam" id="PF00262">
    <property type="entry name" value="Calreticulin"/>
    <property type="match status" value="3"/>
</dbReference>
<keyword evidence="3" id="KW-0479">Metal-binding</keyword>
<dbReference type="Gene3D" id="2.10.250.10">
    <property type="entry name" value="Calreticulin/calnexin, P domain"/>
    <property type="match status" value="1"/>
</dbReference>
<feature type="region of interest" description="Disordered" evidence="14">
    <location>
        <begin position="252"/>
        <end position="280"/>
    </location>
</feature>
<feature type="region of interest" description="Disordered" evidence="14">
    <location>
        <begin position="473"/>
        <end position="493"/>
    </location>
</feature>
<dbReference type="Gene3D" id="3.40.850.10">
    <property type="entry name" value="Kinesin motor domain"/>
    <property type="match status" value="1"/>
</dbReference>
<evidence type="ECO:0000256" key="14">
    <source>
        <dbReference type="SAM" id="MobiDB-lite"/>
    </source>
</evidence>
<dbReference type="PROSITE" id="PS00803">
    <property type="entry name" value="CALRETICULIN_1"/>
    <property type="match status" value="1"/>
</dbReference>
<keyword evidence="7 12" id="KW-0256">Endoplasmic reticulum</keyword>
<dbReference type="InterPro" id="IPR036961">
    <property type="entry name" value="Kinesin_motor_dom_sf"/>
</dbReference>
<accession>X6NSA4</accession>
<dbReference type="GO" id="GO:0036503">
    <property type="term" value="P:ERAD pathway"/>
    <property type="evidence" value="ECO:0007669"/>
    <property type="project" value="TreeGrafter"/>
</dbReference>
<sequence length="799" mass="92740">MRSLSVLLACVGAATATTYFKETFESDPFANNRWVVSKWKQDSGEAGEWEWSTGLWTAHTDRKGLRTTQDARFYSISSPLEKPFDNSGNTLVFQFKAKHEQKIDCGGGYVKLLPPDADVKNLNGDTSYTIMFGPDICGYSTKKVHTIFNHNGENLLKKSDVSCPDDELTHTYTLIVNGDDTYEIRVDGEKKDSGKLKEGWDFEKPKTIPDPKVLFACFLKIELFFYYTFFYFVQAKKPSDWVDNEFIDDPNDIKPSDWDDEPEKISDPDATKPADWDDEEDGQWEAPLIDNPKYKGEWKPKQIKNPAYKGPWVHPEIPNPDYVEHKNVHKRGSIGHVGIEIWQVKSGTLFSDFILTDSIEEAEAFAKERSIKKDDEEKAKKTYDEANKGVKKRMKKHQPVAILKMKNITMNYKLRISNQINCCFFVFFFWKVLEKSKTDNSQENDSNFQKGGVWLLWVRCDLSVLLVFSPKKETNSSHLNGDMDPRATEKNEPPKSIKLEAAYPCKLVQFFYFFPSSFLFFSLAKKTKKKKKKKEKEVEQSEKKRKSKLLNIKTNRTLEIDEENKSIKVSAKLSLKSNHKYIFDKMFTEKRSQEEIWDEMGGFELCQEMCYICVSKAKKETNQINKHKTKKKKGKSYTVWGNGKDNISEMGLFPRLVSNLIQMKIEQRTEMTYHVYVSKYNLIRTSNGEQKRVSLLQERSSDYDYRVPDIVELTNLSELMLLDKHIESNEEYIDPNATVLCTVSQVCVTHSQLEIHHQQTHAMLNINYATFVEWIGNDEEDDNDQDDPNEHKNEKEKEQ</sequence>
<feature type="compositionally biased region" description="Acidic residues" evidence="14">
    <location>
        <begin position="778"/>
        <end position="787"/>
    </location>
</feature>
<organism evidence="15 16">
    <name type="scientific">Reticulomyxa filosa</name>
    <dbReference type="NCBI Taxonomy" id="46433"/>
    <lineage>
        <taxon>Eukaryota</taxon>
        <taxon>Sar</taxon>
        <taxon>Rhizaria</taxon>
        <taxon>Retaria</taxon>
        <taxon>Foraminifera</taxon>
        <taxon>Monothalamids</taxon>
        <taxon>Reticulomyxidae</taxon>
        <taxon>Reticulomyxa</taxon>
    </lineage>
</organism>
<dbReference type="InterPro" id="IPR027417">
    <property type="entry name" value="P-loop_NTPase"/>
</dbReference>
<evidence type="ECO:0000256" key="3">
    <source>
        <dbReference type="ARBA" id="ARBA00022723"/>
    </source>
</evidence>
<evidence type="ECO:0000256" key="11">
    <source>
        <dbReference type="PIRSR" id="PIRSR601580-3"/>
    </source>
</evidence>
<evidence type="ECO:0000256" key="10">
    <source>
        <dbReference type="ARBA" id="ARBA00023186"/>
    </source>
</evidence>
<protein>
    <recommendedName>
        <fullName evidence="17">Calreticulin</fullName>
    </recommendedName>
</protein>
<dbReference type="PANTHER" id="PTHR11073">
    <property type="entry name" value="CALRETICULIN AND CALNEXIN"/>
    <property type="match status" value="1"/>
</dbReference>
<keyword evidence="5" id="KW-0430">Lectin</keyword>
<dbReference type="GO" id="GO:0030246">
    <property type="term" value="F:carbohydrate binding"/>
    <property type="evidence" value="ECO:0007669"/>
    <property type="project" value="UniProtKB-KW"/>
</dbReference>
<dbReference type="PRINTS" id="PR00626">
    <property type="entry name" value="CALRETICULIN"/>
</dbReference>
<reference evidence="15 16" key="1">
    <citation type="journal article" date="2013" name="Curr. Biol.">
        <title>The Genome of the Foraminiferan Reticulomyxa filosa.</title>
        <authorList>
            <person name="Glockner G."/>
            <person name="Hulsmann N."/>
            <person name="Schleicher M."/>
            <person name="Noegel A.A."/>
            <person name="Eichinger L."/>
            <person name="Gallinger C."/>
            <person name="Pawlowski J."/>
            <person name="Sierra R."/>
            <person name="Euteneuer U."/>
            <person name="Pillet L."/>
            <person name="Moustafa A."/>
            <person name="Platzer M."/>
            <person name="Groth M."/>
            <person name="Szafranski K."/>
            <person name="Schliwa M."/>
        </authorList>
    </citation>
    <scope>NUCLEOTIDE SEQUENCE [LARGE SCALE GENOMIC DNA]</scope>
</reference>
<feature type="region of interest" description="Disordered" evidence="14">
    <location>
        <begin position="778"/>
        <end position="799"/>
    </location>
</feature>
<gene>
    <name evidence="15" type="ORF">RFI_08906</name>
</gene>
<comment type="caution">
    <text evidence="15">The sequence shown here is derived from an EMBL/GenBank/DDBJ whole genome shotgun (WGS) entry which is preliminary data.</text>
</comment>
<feature type="coiled-coil region" evidence="13">
    <location>
        <begin position="524"/>
        <end position="551"/>
    </location>
</feature>
<dbReference type="Proteomes" id="UP000023152">
    <property type="component" value="Unassembled WGS sequence"/>
</dbReference>
<dbReference type="AlphaFoldDB" id="X6NSA4"/>
<dbReference type="PROSITE" id="PS00804">
    <property type="entry name" value="CALRETICULIN_2"/>
    <property type="match status" value="1"/>
</dbReference>
<feature type="disulfide bond" evidence="11">
    <location>
        <begin position="105"/>
        <end position="137"/>
    </location>
</feature>